<dbReference type="EMBL" id="JADOTZ010000001">
    <property type="protein sequence ID" value="MBG6085094.1"/>
    <property type="molecule type" value="Genomic_DNA"/>
</dbReference>
<dbReference type="Pfam" id="PF05336">
    <property type="entry name" value="rhaM"/>
    <property type="match status" value="1"/>
</dbReference>
<evidence type="ECO:0000313" key="2">
    <source>
        <dbReference type="Proteomes" id="UP000625033"/>
    </source>
</evidence>
<dbReference type="GO" id="GO:0019301">
    <property type="term" value="P:rhamnose catabolic process"/>
    <property type="evidence" value="ECO:0007669"/>
    <property type="project" value="TreeGrafter"/>
</dbReference>
<dbReference type="PANTHER" id="PTHR34389:SF2">
    <property type="entry name" value="L-RHAMNOSE MUTAROTASE"/>
    <property type="match status" value="1"/>
</dbReference>
<keyword evidence="2" id="KW-1185">Reference proteome</keyword>
<gene>
    <name evidence="1" type="ORF">IW252_001861</name>
</gene>
<accession>A0A931D624</accession>
<dbReference type="InterPro" id="IPR008000">
    <property type="entry name" value="Rham/fucose_mutarotase"/>
</dbReference>
<protein>
    <submittedName>
        <fullName evidence="1">L-rhamnose mutarotase</fullName>
        <ecNumber evidence="1">5.1.3.32</ecNumber>
    </submittedName>
</protein>
<reference evidence="1" key="1">
    <citation type="submission" date="2020-11" db="EMBL/GenBank/DDBJ databases">
        <title>Sequencing the genomes of 1000 actinobacteria strains.</title>
        <authorList>
            <person name="Klenk H.-P."/>
        </authorList>
    </citation>
    <scope>NUCLEOTIDE SEQUENCE</scope>
    <source>
        <strain evidence="1">DSM 26152</strain>
    </source>
</reference>
<keyword evidence="1" id="KW-0413">Isomerase</keyword>
<dbReference type="SUPFAM" id="SSF54909">
    <property type="entry name" value="Dimeric alpha+beta barrel"/>
    <property type="match status" value="1"/>
</dbReference>
<dbReference type="AlphaFoldDB" id="A0A931D624"/>
<dbReference type="Proteomes" id="UP000625033">
    <property type="component" value="Unassembled WGS sequence"/>
</dbReference>
<evidence type="ECO:0000313" key="1">
    <source>
        <dbReference type="EMBL" id="MBG6085094.1"/>
    </source>
</evidence>
<dbReference type="GO" id="GO:0062192">
    <property type="term" value="F:L-rhamnose mutarotase activity"/>
    <property type="evidence" value="ECO:0007669"/>
    <property type="project" value="UniProtKB-EC"/>
</dbReference>
<dbReference type="EC" id="5.1.3.32" evidence="1"/>
<dbReference type="InterPro" id="IPR011008">
    <property type="entry name" value="Dimeric_a/b-barrel"/>
</dbReference>
<sequence length="120" mass="13549">MGTNNSSLEDLVQLSSEVTGTRAAFLLHVRPDKLAEYVDVHQRVWPEMLEALSRHGWRNYTLFLREEDGLVVGYFEADDVAAAQAAMGADPVNTRWQAEMAQYFVEGSVQEALLPYFRLA</sequence>
<comment type="caution">
    <text evidence="1">The sequence shown here is derived from an EMBL/GenBank/DDBJ whole genome shotgun (WGS) entry which is preliminary data.</text>
</comment>
<dbReference type="Gene3D" id="3.30.70.100">
    <property type="match status" value="1"/>
</dbReference>
<dbReference type="PANTHER" id="PTHR34389">
    <property type="entry name" value="L-RHAMNOSE MUTAROTASE"/>
    <property type="match status" value="1"/>
</dbReference>
<dbReference type="RefSeq" id="WP_196836319.1">
    <property type="nucleotide sequence ID" value="NZ_JADOTZ010000001.1"/>
</dbReference>
<name>A0A931D624_9MICC</name>
<proteinExistence type="predicted"/>
<organism evidence="1 2">
    <name type="scientific">Zhihengliuella flava</name>
    <dbReference type="NCBI Taxonomy" id="1285193"/>
    <lineage>
        <taxon>Bacteria</taxon>
        <taxon>Bacillati</taxon>
        <taxon>Actinomycetota</taxon>
        <taxon>Actinomycetes</taxon>
        <taxon>Micrococcales</taxon>
        <taxon>Micrococcaceae</taxon>
        <taxon>Zhihengliuella</taxon>
    </lineage>
</organism>